<reference evidence="1 2" key="1">
    <citation type="submission" date="2014-06" db="EMBL/GenBank/DDBJ databases">
        <title>Draft genome sequence of iron oxidizing acidophile Leptospirillum ferriphilum DSM14647.</title>
        <authorList>
            <person name="Cardenas J.P."/>
            <person name="Lazcano M."/>
            <person name="Ossandon F.J."/>
            <person name="Corbett M."/>
            <person name="Holmes D.S."/>
            <person name="Watkin E."/>
        </authorList>
    </citation>
    <scope>NUCLEOTIDE SEQUENCE [LARGE SCALE GENOMIC DNA]</scope>
    <source>
        <strain evidence="1 2">DSM 14647</strain>
    </source>
</reference>
<comment type="caution">
    <text evidence="1">The sequence shown here is derived from an EMBL/GenBank/DDBJ whole genome shotgun (WGS) entry which is preliminary data.</text>
</comment>
<dbReference type="Proteomes" id="UP000029452">
    <property type="component" value="Unassembled WGS sequence"/>
</dbReference>
<organism evidence="1 2">
    <name type="scientific">Leptospirillum ferriphilum</name>
    <dbReference type="NCBI Taxonomy" id="178606"/>
    <lineage>
        <taxon>Bacteria</taxon>
        <taxon>Pseudomonadati</taxon>
        <taxon>Nitrospirota</taxon>
        <taxon>Nitrospiria</taxon>
        <taxon>Nitrospirales</taxon>
        <taxon>Nitrospiraceae</taxon>
        <taxon>Leptospirillum</taxon>
    </lineage>
</organism>
<dbReference type="SUPFAM" id="SSF47598">
    <property type="entry name" value="Ribbon-helix-helix"/>
    <property type="match status" value="1"/>
</dbReference>
<dbReference type="GO" id="GO:0006355">
    <property type="term" value="P:regulation of DNA-templated transcription"/>
    <property type="evidence" value="ECO:0007669"/>
    <property type="project" value="InterPro"/>
</dbReference>
<dbReference type="PATRIC" id="fig|178606.4.peg.1125"/>
<sequence>MKRKFVGVRMPDDILVRVKKMAGDQGRSVSETVGILVMKSLESGPVSGPVMDLEILKKAIGEERDEHEKTRLTLVKMGLLPDPPNGSGLSPEVVRYQIETLVRIESFFESMMKASPNGEAKLREWNKTAKEKLEETLKSLQMERRM</sequence>
<dbReference type="EMBL" id="JPGK01000004">
    <property type="protein sequence ID" value="KGA93968.1"/>
    <property type="molecule type" value="Genomic_DNA"/>
</dbReference>
<protein>
    <submittedName>
        <fullName evidence="1">Uncharacterized protein</fullName>
    </submittedName>
</protein>
<dbReference type="AlphaFoldDB" id="A0A094W8W8"/>
<gene>
    <name evidence="1" type="ORF">LptCag_0594</name>
</gene>
<accession>A0A094W8W8</accession>
<dbReference type="InterPro" id="IPR010985">
    <property type="entry name" value="Ribbon_hlx_hlx"/>
</dbReference>
<name>A0A094W8W8_9BACT</name>
<evidence type="ECO:0000313" key="1">
    <source>
        <dbReference type="EMBL" id="KGA93968.1"/>
    </source>
</evidence>
<proteinExistence type="predicted"/>
<evidence type="ECO:0000313" key="2">
    <source>
        <dbReference type="Proteomes" id="UP000029452"/>
    </source>
</evidence>